<reference evidence="2 3" key="1">
    <citation type="submission" date="2019-02" db="EMBL/GenBank/DDBJ databases">
        <title>Deep-cultivation of Planctomycetes and their phenomic and genomic characterization uncovers novel biology.</title>
        <authorList>
            <person name="Wiegand S."/>
            <person name="Jogler M."/>
            <person name="Boedeker C."/>
            <person name="Pinto D."/>
            <person name="Vollmers J."/>
            <person name="Rivas-Marin E."/>
            <person name="Kohn T."/>
            <person name="Peeters S.H."/>
            <person name="Heuer A."/>
            <person name="Rast P."/>
            <person name="Oberbeckmann S."/>
            <person name="Bunk B."/>
            <person name="Jeske O."/>
            <person name="Meyerdierks A."/>
            <person name="Storesund J.E."/>
            <person name="Kallscheuer N."/>
            <person name="Luecker S."/>
            <person name="Lage O.M."/>
            <person name="Pohl T."/>
            <person name="Merkel B.J."/>
            <person name="Hornburger P."/>
            <person name="Mueller R.-W."/>
            <person name="Bruemmer F."/>
            <person name="Labrenz M."/>
            <person name="Spormann A.M."/>
            <person name="Op Den Camp H."/>
            <person name="Overmann J."/>
            <person name="Amann R."/>
            <person name="Jetten M.S.M."/>
            <person name="Mascher T."/>
            <person name="Medema M.H."/>
            <person name="Devos D.P."/>
            <person name="Kaster A.-K."/>
            <person name="Ovreas L."/>
            <person name="Rohde M."/>
            <person name="Galperin M.Y."/>
            <person name="Jogler C."/>
        </authorList>
    </citation>
    <scope>NUCLEOTIDE SEQUENCE [LARGE SCALE GENOMIC DNA]</scope>
    <source>
        <strain evidence="2 3">Pla52n</strain>
    </source>
</reference>
<protein>
    <submittedName>
        <fullName evidence="2">Uncharacterized protein</fullName>
    </submittedName>
</protein>
<evidence type="ECO:0000313" key="2">
    <source>
        <dbReference type="EMBL" id="TWU04419.1"/>
    </source>
</evidence>
<sequence length="209" mass="22511">MTTRTALTTVLLWSVVFACVGSAIGATIGAVAPEYYRSVFRGGHSPEFHPLQVGIGLGASQGVASGIAISIVVLALLAWRDVRSARPAINSDAPTKELRSRIWSVHVLWGIVTTMSVLIISVATFIVGGIIGQQQLYQAWTERKFDRLATILQSTDFDGVEADYSSAAQVYLTGTLQDAAARDSLHDTLVQTFGAEEADEMIWRVDVAQ</sequence>
<comment type="caution">
    <text evidence="2">The sequence shown here is derived from an EMBL/GenBank/DDBJ whole genome shotgun (WGS) entry which is preliminary data.</text>
</comment>
<feature type="transmembrane region" description="Helical" evidence="1">
    <location>
        <begin position="53"/>
        <end position="79"/>
    </location>
</feature>
<keyword evidence="3" id="KW-1185">Reference proteome</keyword>
<dbReference type="AlphaFoldDB" id="A0A5C6AZ40"/>
<dbReference type="RefSeq" id="WP_146519846.1">
    <property type="nucleotide sequence ID" value="NZ_CP151726.1"/>
</dbReference>
<dbReference type="EMBL" id="SJPN01000003">
    <property type="protein sequence ID" value="TWU04419.1"/>
    <property type="molecule type" value="Genomic_DNA"/>
</dbReference>
<dbReference type="OrthoDB" id="291974at2"/>
<dbReference type="Proteomes" id="UP000320176">
    <property type="component" value="Unassembled WGS sequence"/>
</dbReference>
<proteinExistence type="predicted"/>
<organism evidence="2 3">
    <name type="scientific">Stieleria varia</name>
    <dbReference type="NCBI Taxonomy" id="2528005"/>
    <lineage>
        <taxon>Bacteria</taxon>
        <taxon>Pseudomonadati</taxon>
        <taxon>Planctomycetota</taxon>
        <taxon>Planctomycetia</taxon>
        <taxon>Pirellulales</taxon>
        <taxon>Pirellulaceae</taxon>
        <taxon>Stieleria</taxon>
    </lineage>
</organism>
<evidence type="ECO:0000313" key="3">
    <source>
        <dbReference type="Proteomes" id="UP000320176"/>
    </source>
</evidence>
<gene>
    <name evidence="2" type="ORF">Pla52n_24600</name>
</gene>
<evidence type="ECO:0000256" key="1">
    <source>
        <dbReference type="SAM" id="Phobius"/>
    </source>
</evidence>
<accession>A0A5C6AZ40</accession>
<name>A0A5C6AZ40_9BACT</name>
<keyword evidence="1" id="KW-0812">Transmembrane</keyword>
<keyword evidence="1" id="KW-0472">Membrane</keyword>
<feature type="transmembrane region" description="Helical" evidence="1">
    <location>
        <begin position="107"/>
        <end position="131"/>
    </location>
</feature>
<keyword evidence="1" id="KW-1133">Transmembrane helix</keyword>
<dbReference type="PROSITE" id="PS51257">
    <property type="entry name" value="PROKAR_LIPOPROTEIN"/>
    <property type="match status" value="1"/>
</dbReference>